<evidence type="ECO:0000313" key="1">
    <source>
        <dbReference type="EMBL" id="QKU35711.1"/>
    </source>
</evidence>
<dbReference type="KEGG" id="vg:80519154"/>
<dbReference type="RefSeq" id="YP_010782390.1">
    <property type="nucleotide sequence ID" value="NC_075039.1"/>
</dbReference>
<sequence length="78" mass="9173">MTKRINPTKKSNKRSIFQAPGGFTVMDCLPAIPYVPPKQPQMIRSRRIHSSPSHFGDWFKRIEELGERYIWEQVETKV</sequence>
<organism evidence="1">
    <name type="scientific">Tupanvirus soda lake</name>
    <dbReference type="NCBI Taxonomy" id="2126985"/>
    <lineage>
        <taxon>Viruses</taxon>
        <taxon>Varidnaviria</taxon>
        <taxon>Bamfordvirae</taxon>
        <taxon>Nucleocytoviricota</taxon>
        <taxon>Megaviricetes</taxon>
        <taxon>Imitervirales</taxon>
        <taxon>Mimiviridae</taxon>
        <taxon>Megamimivirinae</taxon>
        <taxon>Tupanvirus</taxon>
        <taxon>Tupanvirus salinum</taxon>
    </lineage>
</organism>
<dbReference type="GeneID" id="80519154"/>
<accession>A0A6N1P434</accession>
<name>A0A6N1P434_9VIRU</name>
<reference evidence="1" key="2">
    <citation type="journal article" date="2018" name="Nat. Commun.">
        <title>Tailed giant Tupanvirus possesses the most complete translational apparatus of the known virosphere.</title>
        <authorList>
            <person name="Abrahao J."/>
            <person name="Silva L."/>
            <person name="Silva L.S."/>
            <person name="Khalil J.Y.B."/>
            <person name="Rodrigues R."/>
            <person name="Arantes T."/>
            <person name="Assis F."/>
            <person name="Boratto P."/>
            <person name="Andrade M."/>
            <person name="Kroon E.G."/>
            <person name="Ribeiro B."/>
            <person name="Bergier I."/>
            <person name="Seligmann H."/>
            <person name="Ghigo E."/>
            <person name="Colson P."/>
            <person name="Levasseur A."/>
            <person name="Kroemer G."/>
            <person name="Raoult D."/>
            <person name="La Scola B."/>
        </authorList>
    </citation>
    <scope>NUCLEOTIDE SEQUENCE [LARGE SCALE GENOMIC DNA]</scope>
    <source>
        <strain evidence="1">Soda lake</strain>
    </source>
</reference>
<reference evidence="1" key="1">
    <citation type="submission" date="2017-01" db="EMBL/GenBank/DDBJ databases">
        <authorList>
            <person name="Assis F.L."/>
            <person name="Abrahao J.S."/>
            <person name="Silva L."/>
            <person name="Khalil J.B."/>
            <person name="Rodrigues R."/>
            <person name="Silva L.S."/>
            <person name="Arantes T."/>
            <person name="Boratto P."/>
            <person name="Andrade M."/>
            <person name="Kroon E.G."/>
            <person name="Ribeiro B."/>
            <person name="Bergier I."/>
            <person name="Seligmann H."/>
            <person name="Ghigo E."/>
            <person name="Colson P."/>
            <person name="Levasseur A."/>
            <person name="Raoult D."/>
            <person name="Scola B.L."/>
        </authorList>
    </citation>
    <scope>NUCLEOTIDE SEQUENCE</scope>
    <source>
        <strain evidence="1">Soda lake</strain>
    </source>
</reference>
<dbReference type="EMBL" id="KY523104">
    <property type="protein sequence ID" value="QKU35711.1"/>
    <property type="molecule type" value="Genomic_DNA"/>
</dbReference>
<proteinExistence type="predicted"/>
<protein>
    <submittedName>
        <fullName evidence="1">Putative orfan</fullName>
    </submittedName>
</protein>